<dbReference type="RefSeq" id="WP_197702985.1">
    <property type="nucleotide sequence ID" value="NZ_AP018052.1"/>
</dbReference>
<organism evidence="2 3">
    <name type="scientific">Thiohalobacter thiocyanaticus</name>
    <dbReference type="NCBI Taxonomy" id="585455"/>
    <lineage>
        <taxon>Bacteria</taxon>
        <taxon>Pseudomonadati</taxon>
        <taxon>Pseudomonadota</taxon>
        <taxon>Gammaproteobacteria</taxon>
        <taxon>Thiohalobacterales</taxon>
        <taxon>Thiohalobacteraceae</taxon>
        <taxon>Thiohalobacter</taxon>
    </lineage>
</organism>
<evidence type="ECO:0000313" key="2">
    <source>
        <dbReference type="EMBL" id="BAZ92990.1"/>
    </source>
</evidence>
<dbReference type="AlphaFoldDB" id="A0A1Z4VMY7"/>
<protein>
    <submittedName>
        <fullName evidence="2">Glycosyltransferase</fullName>
    </submittedName>
</protein>
<dbReference type="Gene3D" id="3.40.50.2000">
    <property type="entry name" value="Glycogen Phosphorylase B"/>
    <property type="match status" value="2"/>
</dbReference>
<sequence length="411" mass="45426">MSDVRAPGFPRRLLLVSINYLPEMTGIGKYSGEMAEWLASRGVEVEVVTAPPYYPAWKVSPEYGSYLYRRETINGVGITRCPLWVPARPSGLKRILHLASFALSAFPVIVWKAVRMRPDIVFVVEPPLFCAPSALLAAGLGGAQSWLHVQDFEVDAAFDLGVLKARWLRKLVLKTESWLMRRFARVTTISERMLERLSQKGVEPERVGLLPNWVELERIYPLQEPSSLRAEWGMTESDTVVLYSGNMGEKQGLEILLETARRLEDRSDIRFVLCGDGSARARLEVLAGGMRNVEFKPLQPLDRLNDLLNLADIHVLPQRGDAADLVLPSKLTNMLASARPVVATAAPGTQVAEIVEACGIVVPPEDADALARAVAQLSDSAAKRSEFGAAARRLAETDWGKDNVLSRVFGR</sequence>
<dbReference type="Pfam" id="PF13579">
    <property type="entry name" value="Glyco_trans_4_4"/>
    <property type="match status" value="1"/>
</dbReference>
<dbReference type="PANTHER" id="PTHR45947:SF3">
    <property type="entry name" value="SULFOQUINOVOSYL TRANSFERASE SQD2"/>
    <property type="match status" value="1"/>
</dbReference>
<dbReference type="CDD" id="cd03794">
    <property type="entry name" value="GT4_WbuB-like"/>
    <property type="match status" value="1"/>
</dbReference>
<dbReference type="NCBIfam" id="NF007640">
    <property type="entry name" value="PRK10307.1"/>
    <property type="match status" value="1"/>
</dbReference>
<reference evidence="2 3" key="1">
    <citation type="submission" date="2017-05" db="EMBL/GenBank/DDBJ databases">
        <title>Thiocyanate degradation by Thiohalobacter thiocyanaticus FOKN1.</title>
        <authorList>
            <person name="Oshiki M."/>
            <person name="Fukushima T."/>
            <person name="Kawano S."/>
            <person name="Nakagawa J."/>
        </authorList>
    </citation>
    <scope>NUCLEOTIDE SEQUENCE [LARGE SCALE GENOMIC DNA]</scope>
    <source>
        <strain evidence="2 3">FOKN1</strain>
    </source>
</reference>
<dbReference type="Proteomes" id="UP000218765">
    <property type="component" value="Chromosome"/>
</dbReference>
<evidence type="ECO:0000259" key="1">
    <source>
        <dbReference type="Pfam" id="PF13579"/>
    </source>
</evidence>
<dbReference type="InterPro" id="IPR050194">
    <property type="entry name" value="Glycosyltransferase_grp1"/>
</dbReference>
<dbReference type="EMBL" id="AP018052">
    <property type="protein sequence ID" value="BAZ92990.1"/>
    <property type="molecule type" value="Genomic_DNA"/>
</dbReference>
<dbReference type="GO" id="GO:0016758">
    <property type="term" value="F:hexosyltransferase activity"/>
    <property type="evidence" value="ECO:0007669"/>
    <property type="project" value="TreeGrafter"/>
</dbReference>
<keyword evidence="3" id="KW-1185">Reference proteome</keyword>
<dbReference type="InterPro" id="IPR028098">
    <property type="entry name" value="Glyco_trans_4-like_N"/>
</dbReference>
<gene>
    <name evidence="2" type="ORF">FOKN1_0588</name>
</gene>
<accession>A0A1Z4VMY7</accession>
<keyword evidence="2" id="KW-0808">Transferase</keyword>
<dbReference type="SUPFAM" id="SSF53756">
    <property type="entry name" value="UDP-Glycosyltransferase/glycogen phosphorylase"/>
    <property type="match status" value="1"/>
</dbReference>
<feature type="domain" description="Glycosyltransferase subfamily 4-like N-terminal" evidence="1">
    <location>
        <begin position="25"/>
        <end position="213"/>
    </location>
</feature>
<name>A0A1Z4VMY7_9GAMM</name>
<dbReference type="KEGG" id="ttc:FOKN1_0588"/>
<proteinExistence type="predicted"/>
<dbReference type="Pfam" id="PF13692">
    <property type="entry name" value="Glyco_trans_1_4"/>
    <property type="match status" value="1"/>
</dbReference>
<dbReference type="PANTHER" id="PTHR45947">
    <property type="entry name" value="SULFOQUINOVOSYL TRANSFERASE SQD2"/>
    <property type="match status" value="1"/>
</dbReference>
<evidence type="ECO:0000313" key="3">
    <source>
        <dbReference type="Proteomes" id="UP000218765"/>
    </source>
</evidence>